<protein>
    <submittedName>
        <fullName evidence="2">Uncharacterized protein</fullName>
    </submittedName>
</protein>
<feature type="region of interest" description="Disordered" evidence="1">
    <location>
        <begin position="109"/>
        <end position="130"/>
    </location>
</feature>
<accession>A0A7W7S4U9</accession>
<keyword evidence="3" id="KW-1185">Reference proteome</keyword>
<name>A0A7W7S4U9_9ACTN</name>
<dbReference type="GO" id="GO:0006974">
    <property type="term" value="P:DNA damage response"/>
    <property type="evidence" value="ECO:0007669"/>
    <property type="project" value="TreeGrafter"/>
</dbReference>
<organism evidence="2 3">
    <name type="scientific">Streptosporangium album</name>
    <dbReference type="NCBI Taxonomy" id="47479"/>
    <lineage>
        <taxon>Bacteria</taxon>
        <taxon>Bacillati</taxon>
        <taxon>Actinomycetota</taxon>
        <taxon>Actinomycetes</taxon>
        <taxon>Streptosporangiales</taxon>
        <taxon>Streptosporangiaceae</taxon>
        <taxon>Streptosporangium</taxon>
    </lineage>
</organism>
<evidence type="ECO:0000313" key="3">
    <source>
        <dbReference type="Proteomes" id="UP000534286"/>
    </source>
</evidence>
<dbReference type="GO" id="GO:0016791">
    <property type="term" value="F:phosphatase activity"/>
    <property type="evidence" value="ECO:0007669"/>
    <property type="project" value="TreeGrafter"/>
</dbReference>
<dbReference type="InterPro" id="IPR036075">
    <property type="entry name" value="ARMT-1-like_metal-bd_sf"/>
</dbReference>
<dbReference type="RefSeq" id="WP_221466859.1">
    <property type="nucleotide sequence ID" value="NZ_BAABEK010000114.1"/>
</dbReference>
<dbReference type="PANTHER" id="PTHR12260:SF6">
    <property type="entry name" value="DAMAGE-CONTROL PHOSPHATASE ARMT1"/>
    <property type="match status" value="1"/>
</dbReference>
<reference evidence="2 3" key="1">
    <citation type="submission" date="2020-08" db="EMBL/GenBank/DDBJ databases">
        <title>Sequencing the genomes of 1000 actinobacteria strains.</title>
        <authorList>
            <person name="Klenk H.-P."/>
        </authorList>
    </citation>
    <scope>NUCLEOTIDE SEQUENCE [LARGE SCALE GENOMIC DNA]</scope>
    <source>
        <strain evidence="2 3">DSM 43023</strain>
    </source>
</reference>
<comment type="caution">
    <text evidence="2">The sequence shown here is derived from an EMBL/GenBank/DDBJ whole genome shotgun (WGS) entry which is preliminary data.</text>
</comment>
<gene>
    <name evidence="2" type="ORF">FHR32_008310</name>
</gene>
<dbReference type="EMBL" id="JACHJU010000006">
    <property type="protein sequence ID" value="MBB4943909.1"/>
    <property type="molecule type" value="Genomic_DNA"/>
</dbReference>
<evidence type="ECO:0000313" key="2">
    <source>
        <dbReference type="EMBL" id="MBB4943909.1"/>
    </source>
</evidence>
<dbReference type="Gene3D" id="1.20.930.60">
    <property type="match status" value="1"/>
</dbReference>
<evidence type="ECO:0000256" key="1">
    <source>
        <dbReference type="SAM" id="MobiDB-lite"/>
    </source>
</evidence>
<dbReference type="Proteomes" id="UP000534286">
    <property type="component" value="Unassembled WGS sequence"/>
</dbReference>
<feature type="compositionally biased region" description="Low complexity" evidence="1">
    <location>
        <begin position="109"/>
        <end position="118"/>
    </location>
</feature>
<dbReference type="InterPro" id="IPR039763">
    <property type="entry name" value="ARMT1"/>
</dbReference>
<dbReference type="SUPFAM" id="SSF111321">
    <property type="entry name" value="AF1104-like"/>
    <property type="match status" value="1"/>
</dbReference>
<sequence length="130" mass="14744">MIGPLEETAHDRELWRSWDRGHVGQRWYDAPFLWAESYFYRRLLTAVGYFEPGPWRGIDPFEPFKQAELLGEGVDAELRALEDLPAMPAGERARTLLQRALWGRCSCMSSPRRTTSRTPCPPTSSAACGG</sequence>
<dbReference type="AlphaFoldDB" id="A0A7W7S4U9"/>
<proteinExistence type="predicted"/>
<dbReference type="PANTHER" id="PTHR12260">
    <property type="entry name" value="DAMAGE-CONTROL PHOSPHATASE ARMT1"/>
    <property type="match status" value="1"/>
</dbReference>